<comment type="similarity">
    <text evidence="2">Belongs to the unc-50 family.</text>
</comment>
<dbReference type="EMBL" id="QZBU01000101">
    <property type="protein sequence ID" value="TIA73294.1"/>
    <property type="molecule type" value="Genomic_DNA"/>
</dbReference>
<dbReference type="PANTHER" id="PTHR12841">
    <property type="entry name" value="PROTEIN UNC-50 HOMOLOG"/>
    <property type="match status" value="1"/>
</dbReference>
<evidence type="ECO:0000256" key="6">
    <source>
        <dbReference type="SAM" id="MobiDB-lite"/>
    </source>
</evidence>
<keyword evidence="3 7" id="KW-0812">Transmembrane</keyword>
<proteinExistence type="inferred from homology"/>
<feature type="transmembrane region" description="Helical" evidence="7">
    <location>
        <begin position="231"/>
        <end position="249"/>
    </location>
</feature>
<reference evidence="8 9" key="1">
    <citation type="submission" date="2018-10" db="EMBL/GenBank/DDBJ databases">
        <title>Fifty Aureobasidium pullulans genomes reveal a recombining polyextremotolerant generalist.</title>
        <authorList>
            <person name="Gostincar C."/>
            <person name="Turk M."/>
            <person name="Zajc J."/>
            <person name="Gunde-Cimerman N."/>
        </authorList>
    </citation>
    <scope>NUCLEOTIDE SEQUENCE [LARGE SCALE GENOMIC DNA]</scope>
    <source>
        <strain evidence="8 9">EXF-3380</strain>
    </source>
</reference>
<evidence type="ECO:0000256" key="7">
    <source>
        <dbReference type="SAM" id="Phobius"/>
    </source>
</evidence>
<evidence type="ECO:0000256" key="4">
    <source>
        <dbReference type="ARBA" id="ARBA00022989"/>
    </source>
</evidence>
<dbReference type="GO" id="GO:0000139">
    <property type="term" value="C:Golgi membrane"/>
    <property type="evidence" value="ECO:0007669"/>
    <property type="project" value="TreeGrafter"/>
</dbReference>
<evidence type="ECO:0000256" key="3">
    <source>
        <dbReference type="ARBA" id="ARBA00022692"/>
    </source>
</evidence>
<evidence type="ECO:0000256" key="5">
    <source>
        <dbReference type="ARBA" id="ARBA00023136"/>
    </source>
</evidence>
<accession>A0A4T0EH39</accession>
<evidence type="ECO:0000256" key="1">
    <source>
        <dbReference type="ARBA" id="ARBA00004141"/>
    </source>
</evidence>
<dbReference type="Pfam" id="PF05216">
    <property type="entry name" value="UNC-50"/>
    <property type="match status" value="1"/>
</dbReference>
<feature type="transmembrane region" description="Helical" evidence="7">
    <location>
        <begin position="270"/>
        <end position="290"/>
    </location>
</feature>
<sequence>MNPTITLPRNNSNASFGAVPSSSRRKDGGIRMPRFFKRLFKFPQMDFEMAVWEMTSLIIAPKKVFRQVYYHKQTRNTWHRADPSFTYLLSFFLLLTALSWGLAYADGFSKTLRITLVFIFGHFLLSSLLVSTAAYFLVGKLLGPGVKGLPGRNKRAGLFGPPGNDTIEQLEFGYCFDVSIRAFFPVWVWLYVVQFLLMPVISRDYWVSLFFGNLLYLVAFGYYFVVTFLDSMIFFTTLGLCILAPKTSLKIIQSTARRKFSPEHQEVFRVGSMIVLTLMHAFLSMLFALHDDSGLSPNAPSVFWALMWSSGILLGVAGGFTAAAVLLVLGSDIFDL</sequence>
<feature type="transmembrane region" description="Helical" evidence="7">
    <location>
        <begin position="116"/>
        <end position="138"/>
    </location>
</feature>
<keyword evidence="4 7" id="KW-1133">Transmembrane helix</keyword>
<feature type="transmembrane region" description="Helical" evidence="7">
    <location>
        <begin position="85"/>
        <end position="104"/>
    </location>
</feature>
<evidence type="ECO:0000313" key="9">
    <source>
        <dbReference type="Proteomes" id="UP000304947"/>
    </source>
</evidence>
<dbReference type="InterPro" id="IPR007881">
    <property type="entry name" value="UNC-50"/>
</dbReference>
<protein>
    <submittedName>
        <fullName evidence="8">UNC-50 family protein</fullName>
    </submittedName>
</protein>
<evidence type="ECO:0000256" key="2">
    <source>
        <dbReference type="ARBA" id="ARBA00006293"/>
    </source>
</evidence>
<feature type="transmembrane region" description="Helical" evidence="7">
    <location>
        <begin position="205"/>
        <end position="225"/>
    </location>
</feature>
<feature type="region of interest" description="Disordered" evidence="6">
    <location>
        <begin position="1"/>
        <end position="25"/>
    </location>
</feature>
<name>A0A4T0EH39_AURPU</name>
<keyword evidence="5 7" id="KW-0472">Membrane</keyword>
<evidence type="ECO:0000313" key="8">
    <source>
        <dbReference type="EMBL" id="TIA73294.1"/>
    </source>
</evidence>
<organism evidence="8 9">
    <name type="scientific">Aureobasidium pullulans</name>
    <name type="common">Black yeast</name>
    <name type="synonym">Pullularia pullulans</name>
    <dbReference type="NCBI Taxonomy" id="5580"/>
    <lineage>
        <taxon>Eukaryota</taxon>
        <taxon>Fungi</taxon>
        <taxon>Dikarya</taxon>
        <taxon>Ascomycota</taxon>
        <taxon>Pezizomycotina</taxon>
        <taxon>Dothideomycetes</taxon>
        <taxon>Dothideomycetidae</taxon>
        <taxon>Dothideales</taxon>
        <taxon>Saccotheciaceae</taxon>
        <taxon>Aureobasidium</taxon>
    </lineage>
</organism>
<dbReference type="AlphaFoldDB" id="A0A4T0EH39"/>
<comment type="subcellular location">
    <subcellularLocation>
        <location evidence="1">Membrane</location>
        <topology evidence="1">Multi-pass membrane protein</topology>
    </subcellularLocation>
</comment>
<dbReference type="PANTHER" id="PTHR12841:SF6">
    <property type="entry name" value="PROTEIN UNC-50 HOMOLOG"/>
    <property type="match status" value="1"/>
</dbReference>
<comment type="caution">
    <text evidence="8">The sequence shown here is derived from an EMBL/GenBank/DDBJ whole genome shotgun (WGS) entry which is preliminary data.</text>
</comment>
<gene>
    <name evidence="8" type="ORF">D6C83_00722</name>
</gene>
<feature type="transmembrane region" description="Helical" evidence="7">
    <location>
        <begin position="302"/>
        <end position="329"/>
    </location>
</feature>
<feature type="compositionally biased region" description="Polar residues" evidence="6">
    <location>
        <begin position="1"/>
        <end position="15"/>
    </location>
</feature>
<feature type="transmembrane region" description="Helical" evidence="7">
    <location>
        <begin position="178"/>
        <end position="198"/>
    </location>
</feature>
<dbReference type="Proteomes" id="UP000304947">
    <property type="component" value="Unassembled WGS sequence"/>
</dbReference>